<sequence length="416" mass="43574">MTGTDTTPHVLVSGGGIAGLALALQLVRQGRRVTVVERATAPRPGGQAVDLRGASREVATRLGLMPAIDRHRVHEEGLAYVDGRGRVFGRMSMADFDGEGAVAEIEIARGDLARVLLDALVAAGDDAPGLLDLRFGDRVTALAQDAEGVDVTFEHGDDARFDLVVGADGVHSATRRLAFGPEEQFATYLGGYAAFFTLPTPDDVEPGWFALRFVPGATFGIRPDLDPSTSKALLTLRVDRDPALRGDRARQEALVRGLLEGAGWHAPTVLDAMPDAADLYFDELVRIDVPDPVAGRVVLLGDAASCGSPMTGQGTATALVGAYLLATHLGATPDDPAGAARRYAADVAPFVETGKKIPGGGIARMVPGSRAEAAVLRATTGVMLSRALRPLVRRMFRAGGEAPSLPVAETAPQPVR</sequence>
<dbReference type="InterPro" id="IPR002938">
    <property type="entry name" value="FAD-bd"/>
</dbReference>
<dbReference type="GO" id="GO:0004497">
    <property type="term" value="F:monooxygenase activity"/>
    <property type="evidence" value="ECO:0007669"/>
    <property type="project" value="UniProtKB-KW"/>
</dbReference>
<dbReference type="Pfam" id="PF01494">
    <property type="entry name" value="FAD_binding_3"/>
    <property type="match status" value="1"/>
</dbReference>
<dbReference type="Proteomes" id="UP000196228">
    <property type="component" value="Chromosome"/>
</dbReference>
<dbReference type="KEGG" id="cceu:CBR64_07880"/>
<dbReference type="InterPro" id="IPR036188">
    <property type="entry name" value="FAD/NAD-bd_sf"/>
</dbReference>
<accession>A0A1Y0HTE2</accession>
<feature type="domain" description="FAD-binding" evidence="1">
    <location>
        <begin position="9"/>
        <end position="335"/>
    </location>
</feature>
<dbReference type="GO" id="GO:0071949">
    <property type="term" value="F:FAD binding"/>
    <property type="evidence" value="ECO:0007669"/>
    <property type="project" value="InterPro"/>
</dbReference>
<organism evidence="2 3">
    <name type="scientific">Cellulosimicrobium cellulans</name>
    <name type="common">Arthrobacter luteus</name>
    <dbReference type="NCBI Taxonomy" id="1710"/>
    <lineage>
        <taxon>Bacteria</taxon>
        <taxon>Bacillati</taxon>
        <taxon>Actinomycetota</taxon>
        <taxon>Actinomycetes</taxon>
        <taxon>Micrococcales</taxon>
        <taxon>Promicromonosporaceae</taxon>
        <taxon>Cellulosimicrobium</taxon>
    </lineage>
</organism>
<protein>
    <submittedName>
        <fullName evidence="2">FAD-binding monooxygenase</fullName>
    </submittedName>
</protein>
<dbReference type="AlphaFoldDB" id="A0A1Y0HTE2"/>
<dbReference type="OrthoDB" id="3356051at2"/>
<evidence type="ECO:0000313" key="3">
    <source>
        <dbReference type="Proteomes" id="UP000196228"/>
    </source>
</evidence>
<proteinExistence type="predicted"/>
<evidence type="ECO:0000259" key="1">
    <source>
        <dbReference type="Pfam" id="PF01494"/>
    </source>
</evidence>
<dbReference type="Gene3D" id="3.50.50.60">
    <property type="entry name" value="FAD/NAD(P)-binding domain"/>
    <property type="match status" value="1"/>
</dbReference>
<dbReference type="PRINTS" id="PR00420">
    <property type="entry name" value="RNGMNOXGNASE"/>
</dbReference>
<keyword evidence="2" id="KW-0560">Oxidoreductase</keyword>
<dbReference type="SUPFAM" id="SSF51905">
    <property type="entry name" value="FAD/NAD(P)-binding domain"/>
    <property type="match status" value="1"/>
</dbReference>
<dbReference type="Gene3D" id="3.30.9.10">
    <property type="entry name" value="D-Amino Acid Oxidase, subunit A, domain 2"/>
    <property type="match status" value="1"/>
</dbReference>
<dbReference type="RefSeq" id="WP_087470462.1">
    <property type="nucleotide sequence ID" value="NZ_CP021383.1"/>
</dbReference>
<dbReference type="PANTHER" id="PTHR46865:SF2">
    <property type="entry name" value="MONOOXYGENASE"/>
    <property type="match status" value="1"/>
</dbReference>
<keyword evidence="2" id="KW-0503">Monooxygenase</keyword>
<gene>
    <name evidence="2" type="ORF">CBR64_07880</name>
</gene>
<evidence type="ECO:0000313" key="2">
    <source>
        <dbReference type="EMBL" id="ARU51417.1"/>
    </source>
</evidence>
<dbReference type="PANTHER" id="PTHR46865">
    <property type="entry name" value="OXIDOREDUCTASE-RELATED"/>
    <property type="match status" value="1"/>
</dbReference>
<dbReference type="EMBL" id="CP021383">
    <property type="protein sequence ID" value="ARU51417.1"/>
    <property type="molecule type" value="Genomic_DNA"/>
</dbReference>
<reference evidence="2 3" key="1">
    <citation type="submission" date="2017-05" db="EMBL/GenBank/DDBJ databases">
        <authorList>
            <person name="Song R."/>
            <person name="Chenine A.L."/>
            <person name="Ruprecht R.M."/>
        </authorList>
    </citation>
    <scope>NUCLEOTIDE SEQUENCE [LARGE SCALE GENOMIC DNA]</scope>
    <source>
        <strain evidence="2 3">PSBB019</strain>
    </source>
</reference>
<dbReference type="InterPro" id="IPR051704">
    <property type="entry name" value="FAD_aromatic-hydroxylase"/>
</dbReference>
<name>A0A1Y0HTE2_CELCE</name>